<evidence type="ECO:0000313" key="2">
    <source>
        <dbReference type="Proteomes" id="UP000276886"/>
    </source>
</evidence>
<evidence type="ECO:0000313" key="1">
    <source>
        <dbReference type="EMBL" id="RMO32217.1"/>
    </source>
</evidence>
<gene>
    <name evidence="1" type="ORF">ALQ44_00654</name>
</gene>
<comment type="caution">
    <text evidence="1">The sequence shown here is derived from an EMBL/GenBank/DDBJ whole genome shotgun (WGS) entry which is preliminary data.</text>
</comment>
<sequence length="103" mass="11631">MRLAKDDVIPLMEAVKKDFNAEAKLIVTYRSAGAEVTQHGKGFLAQMDGQKKLNYLKVYMQEPDEFGVNRFAFAEPAEPGFNRVVAQGVREIWVESKAQMLHS</sequence>
<dbReference type="Proteomes" id="UP000276886">
    <property type="component" value="Unassembled WGS sequence"/>
</dbReference>
<organism evidence="1 2">
    <name type="scientific">Pseudomonas syringae pv. pisi</name>
    <dbReference type="NCBI Taxonomy" id="59510"/>
    <lineage>
        <taxon>Bacteria</taxon>
        <taxon>Pseudomonadati</taxon>
        <taxon>Pseudomonadota</taxon>
        <taxon>Gammaproteobacteria</taxon>
        <taxon>Pseudomonadales</taxon>
        <taxon>Pseudomonadaceae</taxon>
        <taxon>Pseudomonas</taxon>
        <taxon>Pseudomonas syringae</taxon>
    </lineage>
</organism>
<name>A0A3M3UGV3_PSESJ</name>
<dbReference type="EMBL" id="RBPQ01000041">
    <property type="protein sequence ID" value="RMO32217.1"/>
    <property type="molecule type" value="Genomic_DNA"/>
</dbReference>
<reference evidence="1 2" key="1">
    <citation type="submission" date="2018-08" db="EMBL/GenBank/DDBJ databases">
        <title>Recombination of ecologically and evolutionarily significant loci maintains genetic cohesion in the Pseudomonas syringae species complex.</title>
        <authorList>
            <person name="Dillon M."/>
            <person name="Thakur S."/>
            <person name="Almeida R.N.D."/>
            <person name="Weir B.S."/>
            <person name="Guttman D.S."/>
        </authorList>
    </citation>
    <scope>NUCLEOTIDE SEQUENCE [LARGE SCALE GENOMIC DNA]</scope>
    <source>
        <strain evidence="1 2">ICMP 2788</strain>
    </source>
</reference>
<dbReference type="AlphaFoldDB" id="A0A3M3UGV3"/>
<protein>
    <submittedName>
        <fullName evidence="1">Uncharacterized protein</fullName>
    </submittedName>
</protein>
<proteinExistence type="predicted"/>
<accession>A0A3M3UGV3</accession>